<keyword evidence="1" id="KW-0472">Membrane</keyword>
<evidence type="ECO:0000313" key="3">
    <source>
        <dbReference type="Proteomes" id="UP001386955"/>
    </source>
</evidence>
<protein>
    <submittedName>
        <fullName evidence="2">Uncharacterized protein</fullName>
    </submittedName>
</protein>
<evidence type="ECO:0000313" key="2">
    <source>
        <dbReference type="EMBL" id="KAK7388130.1"/>
    </source>
</evidence>
<dbReference type="Proteomes" id="UP001386955">
    <property type="component" value="Unassembled WGS sequence"/>
</dbReference>
<proteinExistence type="predicted"/>
<sequence length="85" mass="9819">MEWAAGCNGNLGEREINRKEQGFKYISDFDSSRLGSVADTLRIFRTYSFRLRFLYINPFEFVIRYVALIFVGLSENARGLKGDLV</sequence>
<feature type="transmembrane region" description="Helical" evidence="1">
    <location>
        <begin position="53"/>
        <end position="73"/>
    </location>
</feature>
<reference evidence="2 3" key="1">
    <citation type="submission" date="2024-01" db="EMBL/GenBank/DDBJ databases">
        <title>The genomes of 5 underutilized Papilionoideae crops provide insights into root nodulation and disease resistanc.</title>
        <authorList>
            <person name="Jiang F."/>
        </authorList>
    </citation>
    <scope>NUCLEOTIDE SEQUENCE [LARGE SCALE GENOMIC DNA]</scope>
    <source>
        <strain evidence="2">DUOXIRENSHENG_FW03</strain>
        <tissue evidence="2">Leaves</tissue>
    </source>
</reference>
<comment type="caution">
    <text evidence="2">The sequence shown here is derived from an EMBL/GenBank/DDBJ whole genome shotgun (WGS) entry which is preliminary data.</text>
</comment>
<accession>A0AAN9S3M0</accession>
<keyword evidence="3" id="KW-1185">Reference proteome</keyword>
<name>A0AAN9S3M0_PSOTE</name>
<keyword evidence="1" id="KW-0812">Transmembrane</keyword>
<dbReference type="EMBL" id="JAYMYS010000006">
    <property type="protein sequence ID" value="KAK7388130.1"/>
    <property type="molecule type" value="Genomic_DNA"/>
</dbReference>
<evidence type="ECO:0000256" key="1">
    <source>
        <dbReference type="SAM" id="Phobius"/>
    </source>
</evidence>
<gene>
    <name evidence="2" type="ORF">VNO78_22936</name>
</gene>
<keyword evidence="1" id="KW-1133">Transmembrane helix</keyword>
<organism evidence="2 3">
    <name type="scientific">Psophocarpus tetragonolobus</name>
    <name type="common">Winged bean</name>
    <name type="synonym">Dolichos tetragonolobus</name>
    <dbReference type="NCBI Taxonomy" id="3891"/>
    <lineage>
        <taxon>Eukaryota</taxon>
        <taxon>Viridiplantae</taxon>
        <taxon>Streptophyta</taxon>
        <taxon>Embryophyta</taxon>
        <taxon>Tracheophyta</taxon>
        <taxon>Spermatophyta</taxon>
        <taxon>Magnoliopsida</taxon>
        <taxon>eudicotyledons</taxon>
        <taxon>Gunneridae</taxon>
        <taxon>Pentapetalae</taxon>
        <taxon>rosids</taxon>
        <taxon>fabids</taxon>
        <taxon>Fabales</taxon>
        <taxon>Fabaceae</taxon>
        <taxon>Papilionoideae</taxon>
        <taxon>50 kb inversion clade</taxon>
        <taxon>NPAAA clade</taxon>
        <taxon>indigoferoid/millettioid clade</taxon>
        <taxon>Phaseoleae</taxon>
        <taxon>Psophocarpus</taxon>
    </lineage>
</organism>
<dbReference type="AlphaFoldDB" id="A0AAN9S3M0"/>